<name>A0ABU6JKJ6_9GAMM</name>
<keyword evidence="5 6" id="KW-0472">Membrane</keyword>
<evidence type="ECO:0000259" key="7">
    <source>
        <dbReference type="Pfam" id="PF00892"/>
    </source>
</evidence>
<feature type="transmembrane region" description="Helical" evidence="6">
    <location>
        <begin position="251"/>
        <end position="270"/>
    </location>
</feature>
<feature type="transmembrane region" description="Helical" evidence="6">
    <location>
        <begin position="276"/>
        <end position="298"/>
    </location>
</feature>
<dbReference type="InterPro" id="IPR037185">
    <property type="entry name" value="EmrE-like"/>
</dbReference>
<dbReference type="PANTHER" id="PTHR32322">
    <property type="entry name" value="INNER MEMBRANE TRANSPORTER"/>
    <property type="match status" value="1"/>
</dbReference>
<feature type="transmembrane region" description="Helical" evidence="6">
    <location>
        <begin position="131"/>
        <end position="149"/>
    </location>
</feature>
<comment type="subcellular location">
    <subcellularLocation>
        <location evidence="1">Cell membrane</location>
        <topology evidence="1">Multi-pass membrane protein</topology>
    </subcellularLocation>
</comment>
<feature type="transmembrane region" description="Helical" evidence="6">
    <location>
        <begin position="155"/>
        <end position="174"/>
    </location>
</feature>
<proteinExistence type="predicted"/>
<feature type="transmembrane region" description="Helical" evidence="6">
    <location>
        <begin position="218"/>
        <end position="239"/>
    </location>
</feature>
<dbReference type="InterPro" id="IPR050638">
    <property type="entry name" value="AA-Vitamin_Transporters"/>
</dbReference>
<accession>A0ABU6JKJ6</accession>
<dbReference type="PANTHER" id="PTHR32322:SF9">
    <property type="entry name" value="AMINO-ACID METABOLITE EFFLUX PUMP-RELATED"/>
    <property type="match status" value="1"/>
</dbReference>
<comment type="caution">
    <text evidence="8">The sequence shown here is derived from an EMBL/GenBank/DDBJ whole genome shotgun (WGS) entry which is preliminary data.</text>
</comment>
<feature type="domain" description="EamA" evidence="7">
    <location>
        <begin position="17"/>
        <end position="145"/>
    </location>
</feature>
<evidence type="ECO:0000256" key="3">
    <source>
        <dbReference type="ARBA" id="ARBA00022692"/>
    </source>
</evidence>
<dbReference type="Pfam" id="PF00892">
    <property type="entry name" value="EamA"/>
    <property type="match status" value="2"/>
</dbReference>
<keyword evidence="9" id="KW-1185">Reference proteome</keyword>
<feature type="transmembrane region" description="Helical" evidence="6">
    <location>
        <begin position="72"/>
        <end position="91"/>
    </location>
</feature>
<keyword evidence="2" id="KW-1003">Cell membrane</keyword>
<feature type="transmembrane region" description="Helical" evidence="6">
    <location>
        <begin position="43"/>
        <end position="60"/>
    </location>
</feature>
<sequence length="302" mass="32487">MMNTVKSMGMAQWGQLVALSLLWGGSFFFTGVAVKQLPPFTLVNLRVLLAALILLLILRISRQSLPGDWRLWMALCGMGLLNNAVPFSLIVWGQTHIASGMAAILNATTPFFTLLAAHWMTADEKLNRRKLAGVLIGFAGVVVMMGGVNHAPASLTGQLAILLAALCYAFAGLYGRRFARMGMSPLATATGQVCASAVMLAPLTLYVDRPWRLPFPDIPVWGATLGLAMLSTALAYVIFFRLLARVGALNLMLVTFLIPVSAILLGALFLQERITSSMLAGMAAIFIGLIAVDGRLLARLRK</sequence>
<protein>
    <submittedName>
        <fullName evidence="8">DMT family transporter</fullName>
    </submittedName>
</protein>
<dbReference type="Proteomes" id="UP001309705">
    <property type="component" value="Unassembled WGS sequence"/>
</dbReference>
<gene>
    <name evidence="8" type="ORF">VSX58_00355</name>
</gene>
<dbReference type="InterPro" id="IPR000620">
    <property type="entry name" value="EamA_dom"/>
</dbReference>
<feature type="transmembrane region" description="Helical" evidence="6">
    <location>
        <begin position="97"/>
        <end position="119"/>
    </location>
</feature>
<keyword evidence="4 6" id="KW-1133">Transmembrane helix</keyword>
<organism evidence="8 9">
    <name type="scientific">Brenneria populi</name>
    <dbReference type="NCBI Taxonomy" id="1505588"/>
    <lineage>
        <taxon>Bacteria</taxon>
        <taxon>Pseudomonadati</taxon>
        <taxon>Pseudomonadota</taxon>
        <taxon>Gammaproteobacteria</taxon>
        <taxon>Enterobacterales</taxon>
        <taxon>Pectobacteriaceae</taxon>
        <taxon>Brenneria</taxon>
    </lineage>
</organism>
<dbReference type="EMBL" id="JAYWTM010000001">
    <property type="protein sequence ID" value="MEC5341065.1"/>
    <property type="molecule type" value="Genomic_DNA"/>
</dbReference>
<evidence type="ECO:0000313" key="8">
    <source>
        <dbReference type="EMBL" id="MEC5341065.1"/>
    </source>
</evidence>
<dbReference type="SUPFAM" id="SSF103481">
    <property type="entry name" value="Multidrug resistance efflux transporter EmrE"/>
    <property type="match status" value="2"/>
</dbReference>
<evidence type="ECO:0000256" key="5">
    <source>
        <dbReference type="ARBA" id="ARBA00023136"/>
    </source>
</evidence>
<feature type="domain" description="EamA" evidence="7">
    <location>
        <begin position="156"/>
        <end position="291"/>
    </location>
</feature>
<evidence type="ECO:0000313" key="9">
    <source>
        <dbReference type="Proteomes" id="UP001309705"/>
    </source>
</evidence>
<evidence type="ECO:0000256" key="1">
    <source>
        <dbReference type="ARBA" id="ARBA00004651"/>
    </source>
</evidence>
<evidence type="ECO:0000256" key="6">
    <source>
        <dbReference type="SAM" id="Phobius"/>
    </source>
</evidence>
<dbReference type="RefSeq" id="WP_327616306.1">
    <property type="nucleotide sequence ID" value="NZ_JAYWTM010000001.1"/>
</dbReference>
<keyword evidence="3 6" id="KW-0812">Transmembrane</keyword>
<evidence type="ECO:0000256" key="4">
    <source>
        <dbReference type="ARBA" id="ARBA00022989"/>
    </source>
</evidence>
<reference evidence="8 9" key="1">
    <citation type="journal article" date="2017" name="Int. J. Syst. Evol. Microbiol.">
        <title>Brenneria populi subsp. brevivirga subsp. nov. isolated from symptomatic bark of Populus x euramericana canker, and description of Brenneria populi subsp. populi subsp. nov.</title>
        <authorList>
            <person name="Zheng M.H."/>
            <person name="Piao C.G."/>
            <person name="Xue H."/>
            <person name="Guo M.W."/>
            <person name="Li Y."/>
        </authorList>
    </citation>
    <scope>NUCLEOTIDE SEQUENCE [LARGE SCALE GENOMIC DNA]</scope>
    <source>
        <strain evidence="8 9">D9-5</strain>
    </source>
</reference>
<feature type="transmembrane region" description="Helical" evidence="6">
    <location>
        <begin position="186"/>
        <end position="206"/>
    </location>
</feature>
<evidence type="ECO:0000256" key="2">
    <source>
        <dbReference type="ARBA" id="ARBA00022475"/>
    </source>
</evidence>